<dbReference type="EMBL" id="HG992979">
    <property type="protein sequence ID" value="CAE7020761.1"/>
    <property type="molecule type" value="Genomic_DNA"/>
</dbReference>
<proteinExistence type="predicted"/>
<dbReference type="AlphaFoldDB" id="A0A6S6VX29"/>
<protein>
    <submittedName>
        <fullName evidence="1">Uncharacterized protein</fullName>
    </submittedName>
</protein>
<evidence type="ECO:0000313" key="1">
    <source>
        <dbReference type="EMBL" id="CAE7020761.1"/>
    </source>
</evidence>
<evidence type="ECO:0000313" key="2">
    <source>
        <dbReference type="Proteomes" id="UP000472372"/>
    </source>
</evidence>
<accession>A0A6S6VX29</accession>
<organism evidence="1 2">
    <name type="scientific">Pyrenophora teres f. teres</name>
    <dbReference type="NCBI Taxonomy" id="97479"/>
    <lineage>
        <taxon>Eukaryota</taxon>
        <taxon>Fungi</taxon>
        <taxon>Dikarya</taxon>
        <taxon>Ascomycota</taxon>
        <taxon>Pezizomycotina</taxon>
        <taxon>Dothideomycetes</taxon>
        <taxon>Pleosporomycetidae</taxon>
        <taxon>Pleosporales</taxon>
        <taxon>Pleosporineae</taxon>
        <taxon>Pleosporaceae</taxon>
        <taxon>Pyrenophora</taxon>
    </lineage>
</organism>
<dbReference type="Proteomes" id="UP000472372">
    <property type="component" value="Chromosome 3"/>
</dbReference>
<reference evidence="1" key="1">
    <citation type="submission" date="2021-02" db="EMBL/GenBank/DDBJ databases">
        <authorList>
            <person name="Syme A R."/>
            <person name="Syme A R."/>
            <person name="Moolhuijzen P."/>
        </authorList>
    </citation>
    <scope>NUCLEOTIDE SEQUENCE</scope>
    <source>
        <strain evidence="1">W1-1</strain>
    </source>
</reference>
<name>A0A6S6VX29_9PLEO</name>
<gene>
    <name evidence="1" type="ORF">PTTW11_03134</name>
</gene>
<sequence length="58" mass="6087">MLRQYLSFILVTAITAATVNAGCCIVSPPPNTECADTSELTCKQAGGSWRSSSCTLDC</sequence>